<proteinExistence type="predicted"/>
<accession>A0AAN6MNN4</accession>
<organism evidence="2 3">
    <name type="scientific">Staphylotrichum tortipilum</name>
    <dbReference type="NCBI Taxonomy" id="2831512"/>
    <lineage>
        <taxon>Eukaryota</taxon>
        <taxon>Fungi</taxon>
        <taxon>Dikarya</taxon>
        <taxon>Ascomycota</taxon>
        <taxon>Pezizomycotina</taxon>
        <taxon>Sordariomycetes</taxon>
        <taxon>Sordariomycetidae</taxon>
        <taxon>Sordariales</taxon>
        <taxon>Chaetomiaceae</taxon>
        <taxon>Staphylotrichum</taxon>
    </lineage>
</organism>
<sequence length="196" mass="22085">MNRQHQKALPSLPTDARPHPPDPLPCSGTFTNQYRLRCSHKLLDMMKRKEPITKEYIHPRWWLRQPLNLADALLNIKDPDVVKTLRGRPKNKNIPYHGNEPPSSAEASRLSSAPQPKLPRRAANRAPRPVRQSLRRNRSEFEYDDDNDDKLALLAPTQQGTQEEIVVATGFDAPAAKRRGGRRAVATPSSTAPANL</sequence>
<feature type="compositionally biased region" description="Polar residues" evidence="1">
    <location>
        <begin position="101"/>
        <end position="114"/>
    </location>
</feature>
<feature type="region of interest" description="Disordered" evidence="1">
    <location>
        <begin position="1"/>
        <end position="29"/>
    </location>
</feature>
<gene>
    <name evidence="2" type="ORF">C8A05DRAFT_14340</name>
</gene>
<protein>
    <submittedName>
        <fullName evidence="2">Uncharacterized protein</fullName>
    </submittedName>
</protein>
<name>A0AAN6MNN4_9PEZI</name>
<evidence type="ECO:0000313" key="3">
    <source>
        <dbReference type="Proteomes" id="UP001303889"/>
    </source>
</evidence>
<feature type="region of interest" description="Disordered" evidence="1">
    <location>
        <begin position="85"/>
        <end position="196"/>
    </location>
</feature>
<reference evidence="2" key="2">
    <citation type="submission" date="2023-05" db="EMBL/GenBank/DDBJ databases">
        <authorList>
            <consortium name="Lawrence Berkeley National Laboratory"/>
            <person name="Steindorff A."/>
            <person name="Hensen N."/>
            <person name="Bonometti L."/>
            <person name="Westerberg I."/>
            <person name="Brannstrom I.O."/>
            <person name="Guillou S."/>
            <person name="Cros-Aarteil S."/>
            <person name="Calhoun S."/>
            <person name="Haridas S."/>
            <person name="Kuo A."/>
            <person name="Mondo S."/>
            <person name="Pangilinan J."/>
            <person name="Riley R."/>
            <person name="Labutti K."/>
            <person name="Andreopoulos B."/>
            <person name="Lipzen A."/>
            <person name="Chen C."/>
            <person name="Yanf M."/>
            <person name="Daum C."/>
            <person name="Ng V."/>
            <person name="Clum A."/>
            <person name="Ohm R."/>
            <person name="Martin F."/>
            <person name="Silar P."/>
            <person name="Natvig D."/>
            <person name="Lalanne C."/>
            <person name="Gautier V."/>
            <person name="Ament-Velasquez S.L."/>
            <person name="Kruys A."/>
            <person name="Hutchinson M.I."/>
            <person name="Powell A.J."/>
            <person name="Barry K."/>
            <person name="Miller A.N."/>
            <person name="Grigoriev I.V."/>
            <person name="Debuchy R."/>
            <person name="Gladieux P."/>
            <person name="Thoren M.H."/>
            <person name="Johannesson H."/>
        </authorList>
    </citation>
    <scope>NUCLEOTIDE SEQUENCE</scope>
    <source>
        <strain evidence="2">CBS 103.79</strain>
    </source>
</reference>
<dbReference type="AlphaFoldDB" id="A0AAN6MNN4"/>
<evidence type="ECO:0000256" key="1">
    <source>
        <dbReference type="SAM" id="MobiDB-lite"/>
    </source>
</evidence>
<keyword evidence="3" id="KW-1185">Reference proteome</keyword>
<comment type="caution">
    <text evidence="2">The sequence shown here is derived from an EMBL/GenBank/DDBJ whole genome shotgun (WGS) entry which is preliminary data.</text>
</comment>
<dbReference type="Proteomes" id="UP001303889">
    <property type="component" value="Unassembled WGS sequence"/>
</dbReference>
<feature type="compositionally biased region" description="Polar residues" evidence="1">
    <location>
        <begin position="187"/>
        <end position="196"/>
    </location>
</feature>
<evidence type="ECO:0000313" key="2">
    <source>
        <dbReference type="EMBL" id="KAK3903705.1"/>
    </source>
</evidence>
<reference evidence="2" key="1">
    <citation type="journal article" date="2023" name="Mol. Phylogenet. Evol.">
        <title>Genome-scale phylogeny and comparative genomics of the fungal order Sordariales.</title>
        <authorList>
            <person name="Hensen N."/>
            <person name="Bonometti L."/>
            <person name="Westerberg I."/>
            <person name="Brannstrom I.O."/>
            <person name="Guillou S."/>
            <person name="Cros-Aarteil S."/>
            <person name="Calhoun S."/>
            <person name="Haridas S."/>
            <person name="Kuo A."/>
            <person name="Mondo S."/>
            <person name="Pangilinan J."/>
            <person name="Riley R."/>
            <person name="LaButti K."/>
            <person name="Andreopoulos B."/>
            <person name="Lipzen A."/>
            <person name="Chen C."/>
            <person name="Yan M."/>
            <person name="Daum C."/>
            <person name="Ng V."/>
            <person name="Clum A."/>
            <person name="Steindorff A."/>
            <person name="Ohm R.A."/>
            <person name="Martin F."/>
            <person name="Silar P."/>
            <person name="Natvig D.O."/>
            <person name="Lalanne C."/>
            <person name="Gautier V."/>
            <person name="Ament-Velasquez S.L."/>
            <person name="Kruys A."/>
            <person name="Hutchinson M.I."/>
            <person name="Powell A.J."/>
            <person name="Barry K."/>
            <person name="Miller A.N."/>
            <person name="Grigoriev I.V."/>
            <person name="Debuchy R."/>
            <person name="Gladieux P."/>
            <person name="Hiltunen Thoren M."/>
            <person name="Johannesson H."/>
        </authorList>
    </citation>
    <scope>NUCLEOTIDE SEQUENCE</scope>
    <source>
        <strain evidence="2">CBS 103.79</strain>
    </source>
</reference>
<dbReference type="EMBL" id="MU855433">
    <property type="protein sequence ID" value="KAK3903705.1"/>
    <property type="molecule type" value="Genomic_DNA"/>
</dbReference>